<name>A0A1G2CFI4_9BACT</name>
<proteinExistence type="predicted"/>
<feature type="transmembrane region" description="Helical" evidence="1">
    <location>
        <begin position="6"/>
        <end position="27"/>
    </location>
</feature>
<keyword evidence="1" id="KW-1133">Transmembrane helix</keyword>
<evidence type="ECO:0000256" key="1">
    <source>
        <dbReference type="SAM" id="Phobius"/>
    </source>
</evidence>
<organism evidence="2 3">
    <name type="scientific">Candidatus Liptonbacteria bacterium RIFCSPLOWO2_01_FULL_52_25</name>
    <dbReference type="NCBI Taxonomy" id="1798650"/>
    <lineage>
        <taxon>Bacteria</taxon>
        <taxon>Candidatus Liptoniibacteriota</taxon>
    </lineage>
</organism>
<gene>
    <name evidence="2" type="ORF">A2945_00435</name>
</gene>
<dbReference type="AlphaFoldDB" id="A0A1G2CFI4"/>
<keyword evidence="1" id="KW-0812">Transmembrane</keyword>
<keyword evidence="1" id="KW-0472">Membrane</keyword>
<reference evidence="2 3" key="1">
    <citation type="journal article" date="2016" name="Nat. Commun.">
        <title>Thousands of microbial genomes shed light on interconnected biogeochemical processes in an aquifer system.</title>
        <authorList>
            <person name="Anantharaman K."/>
            <person name="Brown C.T."/>
            <person name="Hug L.A."/>
            <person name="Sharon I."/>
            <person name="Castelle C.J."/>
            <person name="Probst A.J."/>
            <person name="Thomas B.C."/>
            <person name="Singh A."/>
            <person name="Wilkins M.J."/>
            <person name="Karaoz U."/>
            <person name="Brodie E.L."/>
            <person name="Williams K.H."/>
            <person name="Hubbard S.S."/>
            <person name="Banfield J.F."/>
        </authorList>
    </citation>
    <scope>NUCLEOTIDE SEQUENCE [LARGE SCALE GENOMIC DNA]</scope>
</reference>
<dbReference type="STRING" id="1798650.A2945_00435"/>
<dbReference type="EMBL" id="MHLA01000007">
    <property type="protein sequence ID" value="OGZ00145.1"/>
    <property type="molecule type" value="Genomic_DNA"/>
</dbReference>
<accession>A0A1G2CFI4</accession>
<protein>
    <submittedName>
        <fullName evidence="2">Uncharacterized protein</fullName>
    </submittedName>
</protein>
<evidence type="ECO:0000313" key="3">
    <source>
        <dbReference type="Proteomes" id="UP000178880"/>
    </source>
</evidence>
<evidence type="ECO:0000313" key="2">
    <source>
        <dbReference type="EMBL" id="OGZ00145.1"/>
    </source>
</evidence>
<dbReference type="Proteomes" id="UP000178880">
    <property type="component" value="Unassembled WGS sequence"/>
</dbReference>
<sequence>MSVFVKIFFVFAVIVYLLVLLKIVLLGEKIRKLYQERDSRVEAEEKRTRLASMDRTEHIKKEYSKLIDPLERRRRSLLEIAPFLKKLE</sequence>
<comment type="caution">
    <text evidence="2">The sequence shown here is derived from an EMBL/GenBank/DDBJ whole genome shotgun (WGS) entry which is preliminary data.</text>
</comment>